<dbReference type="Proteomes" id="UP000295604">
    <property type="component" value="Unassembled WGS sequence"/>
</dbReference>
<comment type="caution">
    <text evidence="2">The sequence shown here is derived from an EMBL/GenBank/DDBJ whole genome shotgun (WGS) entry which is preliminary data.</text>
</comment>
<dbReference type="EMBL" id="QAPF01000140">
    <property type="protein sequence ID" value="TEA15194.1"/>
    <property type="molecule type" value="Genomic_DNA"/>
</dbReference>
<feature type="compositionally biased region" description="Low complexity" evidence="1">
    <location>
        <begin position="85"/>
        <end position="96"/>
    </location>
</feature>
<keyword evidence="3" id="KW-1185">Reference proteome</keyword>
<feature type="region of interest" description="Disordered" evidence="1">
    <location>
        <begin position="29"/>
        <end position="106"/>
    </location>
</feature>
<accession>A0A4R8TBR3</accession>
<gene>
    <name evidence="2" type="ORF">C8034_v002421</name>
</gene>
<evidence type="ECO:0000313" key="2">
    <source>
        <dbReference type="EMBL" id="TEA15194.1"/>
    </source>
</evidence>
<evidence type="ECO:0000313" key="3">
    <source>
        <dbReference type="Proteomes" id="UP000295604"/>
    </source>
</evidence>
<protein>
    <submittedName>
        <fullName evidence="2">Uncharacterized protein</fullName>
    </submittedName>
</protein>
<evidence type="ECO:0000256" key="1">
    <source>
        <dbReference type="SAM" id="MobiDB-lite"/>
    </source>
</evidence>
<feature type="compositionally biased region" description="Basic and acidic residues" evidence="1">
    <location>
        <begin position="71"/>
        <end position="80"/>
    </location>
</feature>
<feature type="compositionally biased region" description="Polar residues" evidence="1">
    <location>
        <begin position="97"/>
        <end position="106"/>
    </location>
</feature>
<sequence length="106" mass="11808">MTRNLHINRSLLAQRITVLPSNVIAYINSQEQQPPRRPVLAAPKRRHGTPSHHPPFVLRPIHNLHSSSDPAHTHAEKQITEGRLPSSAATTPTITTVNEQQRVLTA</sequence>
<reference evidence="2 3" key="1">
    <citation type="submission" date="2018-11" db="EMBL/GenBank/DDBJ databases">
        <title>Genome sequence and assembly of Colletotrichum sidae.</title>
        <authorList>
            <person name="Gan P."/>
            <person name="Shirasu K."/>
        </authorList>
    </citation>
    <scope>NUCLEOTIDE SEQUENCE [LARGE SCALE GENOMIC DNA]</scope>
    <source>
        <strain evidence="2 3">CBS 518.97</strain>
    </source>
</reference>
<organism evidence="2 3">
    <name type="scientific">Colletotrichum sidae</name>
    <dbReference type="NCBI Taxonomy" id="1347389"/>
    <lineage>
        <taxon>Eukaryota</taxon>
        <taxon>Fungi</taxon>
        <taxon>Dikarya</taxon>
        <taxon>Ascomycota</taxon>
        <taxon>Pezizomycotina</taxon>
        <taxon>Sordariomycetes</taxon>
        <taxon>Hypocreomycetidae</taxon>
        <taxon>Glomerellales</taxon>
        <taxon>Glomerellaceae</taxon>
        <taxon>Colletotrichum</taxon>
        <taxon>Colletotrichum orbiculare species complex</taxon>
    </lineage>
</organism>
<dbReference type="AlphaFoldDB" id="A0A4R8TBR3"/>
<name>A0A4R8TBR3_9PEZI</name>
<proteinExistence type="predicted"/>